<proteinExistence type="predicted"/>
<name>A0ABQ4Z181_9ASTR</name>
<protein>
    <submittedName>
        <fullName evidence="2">Uncharacterized protein</fullName>
    </submittedName>
</protein>
<keyword evidence="3" id="KW-1185">Reference proteome</keyword>
<dbReference type="Proteomes" id="UP001151760">
    <property type="component" value="Unassembled WGS sequence"/>
</dbReference>
<gene>
    <name evidence="2" type="ORF">Tco_0749359</name>
</gene>
<reference evidence="2" key="2">
    <citation type="submission" date="2022-01" db="EMBL/GenBank/DDBJ databases">
        <authorList>
            <person name="Yamashiro T."/>
            <person name="Shiraishi A."/>
            <person name="Satake H."/>
            <person name="Nakayama K."/>
        </authorList>
    </citation>
    <scope>NUCLEOTIDE SEQUENCE</scope>
</reference>
<dbReference type="EMBL" id="BQNB010010853">
    <property type="protein sequence ID" value="GJS82818.1"/>
    <property type="molecule type" value="Genomic_DNA"/>
</dbReference>
<evidence type="ECO:0000313" key="2">
    <source>
        <dbReference type="EMBL" id="GJS82818.1"/>
    </source>
</evidence>
<accession>A0ABQ4Z181</accession>
<feature type="region of interest" description="Disordered" evidence="1">
    <location>
        <begin position="85"/>
        <end position="105"/>
    </location>
</feature>
<organism evidence="2 3">
    <name type="scientific">Tanacetum coccineum</name>
    <dbReference type="NCBI Taxonomy" id="301880"/>
    <lineage>
        <taxon>Eukaryota</taxon>
        <taxon>Viridiplantae</taxon>
        <taxon>Streptophyta</taxon>
        <taxon>Embryophyta</taxon>
        <taxon>Tracheophyta</taxon>
        <taxon>Spermatophyta</taxon>
        <taxon>Magnoliopsida</taxon>
        <taxon>eudicotyledons</taxon>
        <taxon>Gunneridae</taxon>
        <taxon>Pentapetalae</taxon>
        <taxon>asterids</taxon>
        <taxon>campanulids</taxon>
        <taxon>Asterales</taxon>
        <taxon>Asteraceae</taxon>
        <taxon>Asteroideae</taxon>
        <taxon>Anthemideae</taxon>
        <taxon>Anthemidinae</taxon>
        <taxon>Tanacetum</taxon>
    </lineage>
</organism>
<evidence type="ECO:0000313" key="3">
    <source>
        <dbReference type="Proteomes" id="UP001151760"/>
    </source>
</evidence>
<evidence type="ECO:0000256" key="1">
    <source>
        <dbReference type="SAM" id="MobiDB-lite"/>
    </source>
</evidence>
<reference evidence="2" key="1">
    <citation type="journal article" date="2022" name="Int. J. Mol. Sci.">
        <title>Draft Genome of Tanacetum Coccineum: Genomic Comparison of Closely Related Tanacetum-Family Plants.</title>
        <authorList>
            <person name="Yamashiro T."/>
            <person name="Shiraishi A."/>
            <person name="Nakayama K."/>
            <person name="Satake H."/>
        </authorList>
    </citation>
    <scope>NUCLEOTIDE SEQUENCE</scope>
</reference>
<comment type="caution">
    <text evidence="2">The sequence shown here is derived from an EMBL/GenBank/DDBJ whole genome shotgun (WGS) entry which is preliminary data.</text>
</comment>
<sequence length="121" mass="13656">MHAPSGGGLILYQAHGNLYAMTGRKTHLLEDKQIPNVRVFDEIFSTWMAFRGNTRDLCSFGEETDDTTDLHQIHEEILFSERGDDVTGIKRHRRDPSSDGVRDLVMASGRGRLNKDLKPST</sequence>